<reference evidence="1" key="1">
    <citation type="journal article" date="2015" name="PeerJ">
        <title>First genomic representation of candidate bacterial phylum KSB3 points to enhanced environmental sensing as a trigger of wastewater bulking.</title>
        <authorList>
            <person name="Sekiguchi Y."/>
            <person name="Ohashi A."/>
            <person name="Parks D.H."/>
            <person name="Yamauchi T."/>
            <person name="Tyson G.W."/>
            <person name="Hugenholtz P."/>
        </authorList>
    </citation>
    <scope>NUCLEOTIDE SEQUENCE [LARGE SCALE GENOMIC DNA]</scope>
</reference>
<dbReference type="Proteomes" id="UP000030700">
    <property type="component" value="Unassembled WGS sequence"/>
</dbReference>
<dbReference type="HOGENOM" id="CLU_010124_1_0_0"/>
<dbReference type="EMBL" id="DF820457">
    <property type="protein sequence ID" value="GAK51397.1"/>
    <property type="molecule type" value="Genomic_DNA"/>
</dbReference>
<sequence>MKPFHTIAIPHPDIRAHQLSMDAFAADLWDVHQGRAAETYATAETFFQQTYMTEALTQLFATLELRLRQKRGEPVISLQAASGYGKTHALIAAYHQAKCWNVRPVVIIGTALQATETLWGVLEEQLTGTRRFLRENTAPGRNALRQLLSKQGTAFILIDELLPYITKAATIQIGESNLAAQTFVFLQELSETLSSSEQHTLIMTLPSGALERYDQQSEWFFAQIQRIFSARDKILMPIQEHEIPHIVRKRLYPTIDEDALRHALDEFMRYAVQESLIPSGVEPKSYHYQMAATYPFLPEVFSVLQRRWGNFPGFRGVCSILRILALVLEHCQNQPLPYLTLADMDLTNHDIRRELLRHVGAKFEQIIMTEWLADNATISRADTALAKETTSDIKLVQRAATAIFLASFSENDESGISVGEIKRHALIPPFSTRLMPDLLRVLQEQLHFLHVQHNTYRFSLQPNLNYLLLKSMEHVTDHAIQTLEREVLHKTLPGKFFEVARWPHASDEIPDTPALKLVVLNTYDEEFMRQLIARNGRLPRVNQNTLFFLTPDEHRQNTLTHMLAQYLAWGMLLAETEHAISDEQKKLVKLRWKAMETDLEVVIRQHYCRIVIPEKDGLAFLNVGTLRSETQTTFEEDIYALLVSAGEIIEELPVSQIQEYCLKNKPFVFTEQLFRASTTVLGEPRMTNRSVCENAVKRGVLDGAFGLGILKGKQLICNAFKQEVFYMNFSEDEVIIRSDLCVMPEGSSSQAVLPPEAVNPPQSVGTVSVKQMPMTSRDAVHLRLPFFKHQTTIFMGLLYSLQQHFGNVVIEIHADEGQISEPTYQQQIEEIIQRIRQ</sequence>
<dbReference type="AlphaFoldDB" id="A0A081BLY1"/>
<keyword evidence="2" id="KW-1185">Reference proteome</keyword>
<gene>
    <name evidence="1" type="ORF">U14_02641</name>
</gene>
<dbReference type="InterPro" id="IPR007555">
    <property type="entry name" value="DUF499"/>
</dbReference>
<evidence type="ECO:0000313" key="1">
    <source>
        <dbReference type="EMBL" id="GAK51397.1"/>
    </source>
</evidence>
<organism evidence="1">
    <name type="scientific">Candidatus Moduliflexus flocculans</name>
    <dbReference type="NCBI Taxonomy" id="1499966"/>
    <lineage>
        <taxon>Bacteria</taxon>
        <taxon>Candidatus Moduliflexota</taxon>
        <taxon>Candidatus Moduliflexia</taxon>
        <taxon>Candidatus Moduliflexales</taxon>
        <taxon>Candidatus Moduliflexaceae</taxon>
    </lineage>
</organism>
<protein>
    <submittedName>
        <fullName evidence="1">ATPase (AAA+ superfamily)-like protein</fullName>
    </submittedName>
</protein>
<accession>A0A081BLY1</accession>
<evidence type="ECO:0000313" key="2">
    <source>
        <dbReference type="Proteomes" id="UP000030700"/>
    </source>
</evidence>
<dbReference type="STRING" id="1499966.U14_02641"/>
<dbReference type="Pfam" id="PF04465">
    <property type="entry name" value="DUF499"/>
    <property type="match status" value="1"/>
</dbReference>
<name>A0A081BLY1_9BACT</name>
<proteinExistence type="predicted"/>